<dbReference type="RefSeq" id="WP_074217383.1">
    <property type="nucleotide sequence ID" value="NZ_FSRG01000006.1"/>
</dbReference>
<keyword evidence="4" id="KW-1185">Reference proteome</keyword>
<reference evidence="4" key="1">
    <citation type="submission" date="2016-11" db="EMBL/GenBank/DDBJ databases">
        <authorList>
            <person name="Varghese N."/>
            <person name="Submissions S."/>
        </authorList>
    </citation>
    <scope>NUCLEOTIDE SEQUENCE [LARGE SCALE GENOMIC DNA]</scope>
    <source>
        <strain evidence="4">DSM 17456</strain>
    </source>
</reference>
<sequence length="191" mass="21148">MTNAPIKQPTSVAKIFIAAILLGFAAMLVTSGIYRTKNPNLTKVVQVRKEESGQAQNTNAAHIADLMGKLKKDPNNVKLIEEIAQHFMEDGEFSQARKFIQRGIAAQPNNAHLFYMLGMANFKLQSFKKAASAFETSLTIAEDPSARYNLGVLLKYYLDKPAEANEQFEKIVNSSANKELKAAAQKELNDK</sequence>
<dbReference type="SMART" id="SM00028">
    <property type="entry name" value="TPR"/>
    <property type="match status" value="2"/>
</dbReference>
<feature type="transmembrane region" description="Helical" evidence="2">
    <location>
        <begin position="12"/>
        <end position="34"/>
    </location>
</feature>
<proteinExistence type="predicted"/>
<keyword evidence="2" id="KW-1133">Transmembrane helix</keyword>
<dbReference type="OrthoDB" id="5459082at2"/>
<dbReference type="STRING" id="1121457.SAMN02745161_2621"/>
<keyword evidence="2" id="KW-0472">Membrane</keyword>
<organism evidence="3 4">
    <name type="scientific">Halodesulfovibrio marinisediminis DSM 17456</name>
    <dbReference type="NCBI Taxonomy" id="1121457"/>
    <lineage>
        <taxon>Bacteria</taxon>
        <taxon>Pseudomonadati</taxon>
        <taxon>Thermodesulfobacteriota</taxon>
        <taxon>Desulfovibrionia</taxon>
        <taxon>Desulfovibrionales</taxon>
        <taxon>Desulfovibrionaceae</taxon>
        <taxon>Halodesulfovibrio</taxon>
    </lineage>
</organism>
<gene>
    <name evidence="3" type="ORF">SAMN02745161_2621</name>
</gene>
<name>A0A1N6ICN3_9BACT</name>
<feature type="repeat" description="TPR" evidence="1">
    <location>
        <begin position="77"/>
        <end position="110"/>
    </location>
</feature>
<evidence type="ECO:0000313" key="4">
    <source>
        <dbReference type="Proteomes" id="UP000184694"/>
    </source>
</evidence>
<feature type="repeat" description="TPR" evidence="1">
    <location>
        <begin position="111"/>
        <end position="144"/>
    </location>
</feature>
<accession>A0A1N6ICN3</accession>
<evidence type="ECO:0000256" key="1">
    <source>
        <dbReference type="PROSITE-ProRule" id="PRU00339"/>
    </source>
</evidence>
<dbReference type="PROSITE" id="PS50005">
    <property type="entry name" value="TPR"/>
    <property type="match status" value="2"/>
</dbReference>
<dbReference type="Proteomes" id="UP000184694">
    <property type="component" value="Unassembled WGS sequence"/>
</dbReference>
<keyword evidence="1" id="KW-0802">TPR repeat</keyword>
<dbReference type="Gene3D" id="1.25.40.10">
    <property type="entry name" value="Tetratricopeptide repeat domain"/>
    <property type="match status" value="1"/>
</dbReference>
<protein>
    <submittedName>
        <fullName evidence="3">Uncharacterized protein</fullName>
    </submittedName>
</protein>
<dbReference type="AlphaFoldDB" id="A0A1N6ICN3"/>
<dbReference type="InterPro" id="IPR019734">
    <property type="entry name" value="TPR_rpt"/>
</dbReference>
<keyword evidence="2" id="KW-0812">Transmembrane</keyword>
<dbReference type="InterPro" id="IPR011990">
    <property type="entry name" value="TPR-like_helical_dom_sf"/>
</dbReference>
<dbReference type="EMBL" id="FSRG01000006">
    <property type="protein sequence ID" value="SIO29705.1"/>
    <property type="molecule type" value="Genomic_DNA"/>
</dbReference>
<evidence type="ECO:0000256" key="2">
    <source>
        <dbReference type="SAM" id="Phobius"/>
    </source>
</evidence>
<dbReference type="SUPFAM" id="SSF48452">
    <property type="entry name" value="TPR-like"/>
    <property type="match status" value="1"/>
</dbReference>
<evidence type="ECO:0000313" key="3">
    <source>
        <dbReference type="EMBL" id="SIO29705.1"/>
    </source>
</evidence>
<dbReference type="Pfam" id="PF13181">
    <property type="entry name" value="TPR_8"/>
    <property type="match status" value="1"/>
</dbReference>